<reference evidence="10" key="1">
    <citation type="submission" date="2014-05" db="EMBL/GenBank/DDBJ databases">
        <title>Genome sequence of Mycobacterium aromaticivorans strain JS19b1T (= DSM 45407T).</title>
        <authorList>
            <person name="Kwak Y."/>
            <person name="Park G.-S."/>
            <person name="Li Q.X."/>
            <person name="Lee S.-E."/>
            <person name="Shin J.-H."/>
        </authorList>
    </citation>
    <scope>NUCLEOTIDE SEQUENCE [LARGE SCALE GENOMIC DNA]</scope>
    <source>
        <strain evidence="10">JS19b1</strain>
    </source>
</reference>
<comment type="caution">
    <text evidence="10">The sequence shown here is derived from an EMBL/GenBank/DDBJ whole genome shotgun (WGS) entry which is preliminary data.</text>
</comment>
<evidence type="ECO:0000256" key="3">
    <source>
        <dbReference type="ARBA" id="ARBA00022723"/>
    </source>
</evidence>
<keyword evidence="3" id="KW-0479">Metal-binding</keyword>
<keyword evidence="11" id="KW-1185">Reference proteome</keyword>
<dbReference type="InterPro" id="IPR029068">
    <property type="entry name" value="Glyas_Bleomycin-R_OHBP_Dase"/>
</dbReference>
<keyword evidence="7 8" id="KW-0408">Iron</keyword>
<dbReference type="InterPro" id="IPR000486">
    <property type="entry name" value="Xdiol_ring_cleave_dOase_1/2"/>
</dbReference>
<dbReference type="PROSITE" id="PS00082">
    <property type="entry name" value="EXTRADIOL_DIOXYGENAS"/>
    <property type="match status" value="1"/>
</dbReference>
<evidence type="ECO:0000256" key="1">
    <source>
        <dbReference type="ARBA" id="ARBA00001954"/>
    </source>
</evidence>
<evidence type="ECO:0000256" key="4">
    <source>
        <dbReference type="ARBA" id="ARBA00022797"/>
    </source>
</evidence>
<dbReference type="Gene3D" id="3.10.180.10">
    <property type="entry name" value="2,3-Dihydroxybiphenyl 1,2-Dioxygenase, domain 1"/>
    <property type="match status" value="2"/>
</dbReference>
<evidence type="ECO:0000313" key="10">
    <source>
        <dbReference type="EMBL" id="KDE97296.1"/>
    </source>
</evidence>
<keyword evidence="4 8" id="KW-0058">Aromatic hydrocarbons catabolism</keyword>
<dbReference type="GO" id="GO:0051213">
    <property type="term" value="F:dioxygenase activity"/>
    <property type="evidence" value="ECO:0007669"/>
    <property type="project" value="UniProtKB-KW"/>
</dbReference>
<dbReference type="GO" id="GO:0008198">
    <property type="term" value="F:ferrous iron binding"/>
    <property type="evidence" value="ECO:0007669"/>
    <property type="project" value="InterPro"/>
</dbReference>
<evidence type="ECO:0000256" key="7">
    <source>
        <dbReference type="ARBA" id="ARBA00023004"/>
    </source>
</evidence>
<evidence type="ECO:0000256" key="5">
    <source>
        <dbReference type="ARBA" id="ARBA00022964"/>
    </source>
</evidence>
<keyword evidence="6 8" id="KW-0560">Oxidoreductase</keyword>
<dbReference type="RefSeq" id="WP_036348685.1">
    <property type="nucleotide sequence ID" value="NZ_JALN02000002.1"/>
</dbReference>
<dbReference type="Pfam" id="PF00903">
    <property type="entry name" value="Glyoxalase"/>
    <property type="match status" value="1"/>
</dbReference>
<sequence>MLVRALGYVGVASPDAKEWLEFGPEVLGMEAVEAAGGSVLLRIDDADHRLAVHHGERNRMLYAGWDVGSEDALAAAGEVLQKQGIGFEVGTEEACAARGVLGLLALADPSGLRHELFYGQKVVPGSFRPGRPLSGFVTGPQGLGHVVLATPDLAQADRFLRGVLGFKKSDEIYTFIDLWFYHCNPRHHSIALTPMPGVRGLHHLMVEVEDFDDVGIAYDLCMSRNIPLSMTLGRHVNDRMVSFYVRTPSGFDIEYGWDGATVDDETWTVAQYDRPSVWGHQMVAQTPPGALEAATA</sequence>
<dbReference type="Proteomes" id="UP000022835">
    <property type="component" value="Unassembled WGS sequence"/>
</dbReference>
<evidence type="ECO:0000259" key="9">
    <source>
        <dbReference type="PROSITE" id="PS51819"/>
    </source>
</evidence>
<dbReference type="STRING" id="1440774.Y900_029000"/>
<evidence type="ECO:0000313" key="11">
    <source>
        <dbReference type="Proteomes" id="UP000022835"/>
    </source>
</evidence>
<dbReference type="PROSITE" id="PS51819">
    <property type="entry name" value="VOC"/>
    <property type="match status" value="2"/>
</dbReference>
<dbReference type="AlphaFoldDB" id="A0A064CCB6"/>
<dbReference type="OrthoDB" id="6909416at2"/>
<comment type="similarity">
    <text evidence="2 8">Belongs to the extradiol ring-cleavage dioxygenase family.</text>
</comment>
<dbReference type="CDD" id="cd07252">
    <property type="entry name" value="BphC1-RGP6_N_like"/>
    <property type="match status" value="1"/>
</dbReference>
<dbReference type="Pfam" id="PF22632">
    <property type="entry name" value="BphC_D1"/>
    <property type="match status" value="1"/>
</dbReference>
<comment type="cofactor">
    <cofactor evidence="1 8">
        <name>Fe(2+)</name>
        <dbReference type="ChEBI" id="CHEBI:29033"/>
    </cofactor>
</comment>
<feature type="domain" description="VOC" evidence="9">
    <location>
        <begin position="142"/>
        <end position="258"/>
    </location>
</feature>
<feature type="domain" description="VOC" evidence="9">
    <location>
        <begin position="5"/>
        <end position="119"/>
    </location>
</feature>
<dbReference type="eggNOG" id="COG0346">
    <property type="taxonomic scope" value="Bacteria"/>
</dbReference>
<proteinExistence type="inferred from homology"/>
<evidence type="ECO:0000256" key="6">
    <source>
        <dbReference type="ARBA" id="ARBA00023002"/>
    </source>
</evidence>
<organism evidence="10 11">
    <name type="scientific">Mycolicibacterium aromaticivorans JS19b1 = JCM 16368</name>
    <dbReference type="NCBI Taxonomy" id="1440774"/>
    <lineage>
        <taxon>Bacteria</taxon>
        <taxon>Bacillati</taxon>
        <taxon>Actinomycetota</taxon>
        <taxon>Actinomycetes</taxon>
        <taxon>Mycobacteriales</taxon>
        <taxon>Mycobacteriaceae</taxon>
        <taxon>Mycolicibacterium</taxon>
    </lineage>
</organism>
<dbReference type="EMBL" id="JALN02000002">
    <property type="protein sequence ID" value="KDE97296.1"/>
    <property type="molecule type" value="Genomic_DNA"/>
</dbReference>
<name>A0A064CCB6_9MYCO</name>
<keyword evidence="5 8" id="KW-0223">Dioxygenase</keyword>
<dbReference type="InterPro" id="IPR037523">
    <property type="entry name" value="VOC_core"/>
</dbReference>
<dbReference type="SUPFAM" id="SSF54593">
    <property type="entry name" value="Glyoxalase/Bleomycin resistance protein/Dihydroxybiphenyl dioxygenase"/>
    <property type="match status" value="1"/>
</dbReference>
<dbReference type="InterPro" id="IPR004360">
    <property type="entry name" value="Glyas_Fos-R_dOase_dom"/>
</dbReference>
<evidence type="ECO:0000256" key="8">
    <source>
        <dbReference type="RuleBase" id="RU000683"/>
    </source>
</evidence>
<protein>
    <submittedName>
        <fullName evidence="10">Glyoxalase</fullName>
    </submittedName>
</protein>
<dbReference type="CDD" id="cd07237">
    <property type="entry name" value="BphC1-RGP6_C_like"/>
    <property type="match status" value="1"/>
</dbReference>
<accession>A0A064CCB6</accession>
<gene>
    <name evidence="10" type="ORF">Y900_029000</name>
</gene>
<evidence type="ECO:0000256" key="2">
    <source>
        <dbReference type="ARBA" id="ARBA00008784"/>
    </source>
</evidence>